<evidence type="ECO:0000256" key="4">
    <source>
        <dbReference type="ARBA" id="ARBA00022989"/>
    </source>
</evidence>
<evidence type="ECO:0000256" key="6">
    <source>
        <dbReference type="SAM" id="Phobius"/>
    </source>
</evidence>
<evidence type="ECO:0000256" key="1">
    <source>
        <dbReference type="ARBA" id="ARBA00004141"/>
    </source>
</evidence>
<dbReference type="InterPro" id="IPR007267">
    <property type="entry name" value="GtrA_DPMS_TM"/>
</dbReference>
<dbReference type="GO" id="GO:0000271">
    <property type="term" value="P:polysaccharide biosynthetic process"/>
    <property type="evidence" value="ECO:0007669"/>
    <property type="project" value="InterPro"/>
</dbReference>
<sequence>MSFVDKVVNGLPAPLRALADRHYELLKFAIVGATTFVIDTGIFYLLKLTILEPKPTVARILSGVIAVIASYILNREWTFDKRGGREKHHEALLFFLISGIGVGLAALPLWVSSYWLDLRQPDVSFTVENIADFISGFIIGNLLQMAFRFWALRKWVFPDEMAELQEEFEDLINEEQLGHS</sequence>
<comment type="subcellular location">
    <subcellularLocation>
        <location evidence="1">Membrane</location>
        <topology evidence="1">Multi-pass membrane protein</topology>
    </subcellularLocation>
</comment>
<dbReference type="InterPro" id="IPR051401">
    <property type="entry name" value="GtrA_CellWall_Glycosyl"/>
</dbReference>
<dbReference type="PANTHER" id="PTHR38459">
    <property type="entry name" value="PROPHAGE BACTOPRENOL-LINKED GLUCOSE TRANSLOCASE HOMOLOG"/>
    <property type="match status" value="1"/>
</dbReference>
<proteinExistence type="inferred from homology"/>
<dbReference type="AlphaFoldDB" id="A0A7D6ZJI9"/>
<keyword evidence="5 6" id="KW-0472">Membrane</keyword>
<evidence type="ECO:0000259" key="7">
    <source>
        <dbReference type="Pfam" id="PF04138"/>
    </source>
</evidence>
<accession>A0A7D6ZJI9</accession>
<dbReference type="GO" id="GO:0005886">
    <property type="term" value="C:plasma membrane"/>
    <property type="evidence" value="ECO:0007669"/>
    <property type="project" value="TreeGrafter"/>
</dbReference>
<keyword evidence="3 6" id="KW-0812">Transmembrane</keyword>
<evidence type="ECO:0000256" key="5">
    <source>
        <dbReference type="ARBA" id="ARBA00023136"/>
    </source>
</evidence>
<name>A0A7D6ZJI9_9NOCA</name>
<feature type="transmembrane region" description="Helical" evidence="6">
    <location>
        <begin position="93"/>
        <end position="113"/>
    </location>
</feature>
<dbReference type="EMBL" id="CP059399">
    <property type="protein sequence ID" value="QLY32067.1"/>
    <property type="molecule type" value="Genomic_DNA"/>
</dbReference>
<evidence type="ECO:0000256" key="3">
    <source>
        <dbReference type="ARBA" id="ARBA00022692"/>
    </source>
</evidence>
<keyword evidence="4 6" id="KW-1133">Transmembrane helix</keyword>
<gene>
    <name evidence="8" type="ORF">H0264_07185</name>
</gene>
<dbReference type="Proteomes" id="UP000515512">
    <property type="component" value="Chromosome"/>
</dbReference>
<dbReference type="KEGG" id="nhu:H0264_07185"/>
<feature type="domain" description="GtrA/DPMS transmembrane" evidence="7">
    <location>
        <begin position="27"/>
        <end position="157"/>
    </location>
</feature>
<feature type="transmembrane region" description="Helical" evidence="6">
    <location>
        <begin position="57"/>
        <end position="73"/>
    </location>
</feature>
<dbReference type="Pfam" id="PF04138">
    <property type="entry name" value="GtrA_DPMS_TM"/>
    <property type="match status" value="1"/>
</dbReference>
<keyword evidence="9" id="KW-1185">Reference proteome</keyword>
<feature type="transmembrane region" description="Helical" evidence="6">
    <location>
        <begin position="25"/>
        <end position="45"/>
    </location>
</feature>
<evidence type="ECO:0000313" key="8">
    <source>
        <dbReference type="EMBL" id="QLY32067.1"/>
    </source>
</evidence>
<evidence type="ECO:0000313" key="9">
    <source>
        <dbReference type="Proteomes" id="UP000515512"/>
    </source>
</evidence>
<protein>
    <submittedName>
        <fullName evidence="8">GtrA family protein</fullName>
    </submittedName>
</protein>
<reference evidence="8 9" key="1">
    <citation type="submission" date="2020-07" db="EMBL/GenBank/DDBJ databases">
        <authorList>
            <person name="Zhuang K."/>
            <person name="Ran Y."/>
        </authorList>
    </citation>
    <scope>NUCLEOTIDE SEQUENCE [LARGE SCALE GENOMIC DNA]</scope>
    <source>
        <strain evidence="8 9">WCH-YHL-001</strain>
    </source>
</reference>
<evidence type="ECO:0000256" key="2">
    <source>
        <dbReference type="ARBA" id="ARBA00009399"/>
    </source>
</evidence>
<dbReference type="PANTHER" id="PTHR38459:SF1">
    <property type="entry name" value="PROPHAGE BACTOPRENOL-LINKED GLUCOSE TRANSLOCASE HOMOLOG"/>
    <property type="match status" value="1"/>
</dbReference>
<organism evidence="8 9">
    <name type="scientific">Nocardia huaxiensis</name>
    <dbReference type="NCBI Taxonomy" id="2755382"/>
    <lineage>
        <taxon>Bacteria</taxon>
        <taxon>Bacillati</taxon>
        <taxon>Actinomycetota</taxon>
        <taxon>Actinomycetes</taxon>
        <taxon>Mycobacteriales</taxon>
        <taxon>Nocardiaceae</taxon>
        <taxon>Nocardia</taxon>
    </lineage>
</organism>
<comment type="similarity">
    <text evidence="2">Belongs to the GtrA family.</text>
</comment>
<feature type="transmembrane region" description="Helical" evidence="6">
    <location>
        <begin position="133"/>
        <end position="151"/>
    </location>
</feature>